<dbReference type="EMBL" id="KI968709">
    <property type="protein sequence ID" value="EUN29948.1"/>
    <property type="molecule type" value="Genomic_DNA"/>
</dbReference>
<keyword evidence="2" id="KW-1185">Reference proteome</keyword>
<evidence type="ECO:0000313" key="2">
    <source>
        <dbReference type="Proteomes" id="UP000054337"/>
    </source>
</evidence>
<dbReference type="AlphaFoldDB" id="W7EGY6"/>
<dbReference type="Proteomes" id="UP000054337">
    <property type="component" value="Unassembled WGS sequence"/>
</dbReference>
<name>W7EGY6_BIPV3</name>
<dbReference type="RefSeq" id="XP_014559536.1">
    <property type="nucleotide sequence ID" value="XM_014704050.1"/>
</dbReference>
<reference evidence="1 2" key="1">
    <citation type="journal article" date="2013" name="PLoS Genet.">
        <title>Comparative genome structure, secondary metabolite, and effector coding capacity across Cochliobolus pathogens.</title>
        <authorList>
            <person name="Condon B.J."/>
            <person name="Leng Y."/>
            <person name="Wu D."/>
            <person name="Bushley K.E."/>
            <person name="Ohm R.A."/>
            <person name="Otillar R."/>
            <person name="Martin J."/>
            <person name="Schackwitz W."/>
            <person name="Grimwood J."/>
            <person name="MohdZainudin N."/>
            <person name="Xue C."/>
            <person name="Wang R."/>
            <person name="Manning V.A."/>
            <person name="Dhillon B."/>
            <person name="Tu Z.J."/>
            <person name="Steffenson B.J."/>
            <person name="Salamov A."/>
            <person name="Sun H."/>
            <person name="Lowry S."/>
            <person name="LaButti K."/>
            <person name="Han J."/>
            <person name="Copeland A."/>
            <person name="Lindquist E."/>
            <person name="Barry K."/>
            <person name="Schmutz J."/>
            <person name="Baker S.E."/>
            <person name="Ciuffetti L.M."/>
            <person name="Grigoriev I.V."/>
            <person name="Zhong S."/>
            <person name="Turgeon B.G."/>
        </authorList>
    </citation>
    <scope>NUCLEOTIDE SEQUENCE [LARGE SCALE GENOMIC DNA]</scope>
    <source>
        <strain evidence="1 2">FI3</strain>
    </source>
</reference>
<gene>
    <name evidence="1" type="ORF">COCVIDRAFT_91747</name>
</gene>
<organism evidence="1 2">
    <name type="scientific">Bipolaris victoriae (strain FI3)</name>
    <name type="common">Victoria blight of oats agent</name>
    <name type="synonym">Cochliobolus victoriae</name>
    <dbReference type="NCBI Taxonomy" id="930091"/>
    <lineage>
        <taxon>Eukaryota</taxon>
        <taxon>Fungi</taxon>
        <taxon>Dikarya</taxon>
        <taxon>Ascomycota</taxon>
        <taxon>Pezizomycotina</taxon>
        <taxon>Dothideomycetes</taxon>
        <taxon>Pleosporomycetidae</taxon>
        <taxon>Pleosporales</taxon>
        <taxon>Pleosporineae</taxon>
        <taxon>Pleosporaceae</taxon>
        <taxon>Bipolaris</taxon>
    </lineage>
</organism>
<accession>W7EGY6</accession>
<proteinExistence type="predicted"/>
<dbReference type="GeneID" id="26259411"/>
<dbReference type="HOGENOM" id="CLU_2644587_0_0_1"/>
<evidence type="ECO:0000313" key="1">
    <source>
        <dbReference type="EMBL" id="EUN29948.1"/>
    </source>
</evidence>
<protein>
    <submittedName>
        <fullName evidence="1">Uncharacterized protein</fullName>
    </submittedName>
</protein>
<feature type="non-terminal residue" evidence="1">
    <location>
        <position position="1"/>
    </location>
</feature>
<sequence>WRDVLEHMASWELACWKFTVRQMALDQQHKIWKTQFLGLSHRNRLCRDRCVDRKKTRNPLKICNYFCEVEALVENVS</sequence>